<gene>
    <name evidence="1" type="ORF">GCM10010515_72560</name>
</gene>
<organism evidence="1 2">
    <name type="scientific">Streptomyces fructofermentans</name>
    <dbReference type="NCBI Taxonomy" id="152141"/>
    <lineage>
        <taxon>Bacteria</taxon>
        <taxon>Bacillati</taxon>
        <taxon>Actinomycetota</taxon>
        <taxon>Actinomycetes</taxon>
        <taxon>Kitasatosporales</taxon>
        <taxon>Streptomycetaceae</taxon>
        <taxon>Streptomyces</taxon>
    </lineage>
</organism>
<evidence type="ECO:0000313" key="2">
    <source>
        <dbReference type="Proteomes" id="UP000645555"/>
    </source>
</evidence>
<dbReference type="AlphaFoldDB" id="A0A918U5E9"/>
<accession>A0A918U5E9</accession>
<dbReference type="EMBL" id="BMWD01000043">
    <property type="protein sequence ID" value="GGX95392.1"/>
    <property type="molecule type" value="Genomic_DNA"/>
</dbReference>
<keyword evidence="2" id="KW-1185">Reference proteome</keyword>
<proteinExistence type="predicted"/>
<reference evidence="1" key="2">
    <citation type="submission" date="2020-09" db="EMBL/GenBank/DDBJ databases">
        <authorList>
            <person name="Sun Q."/>
            <person name="Ohkuma M."/>
        </authorList>
    </citation>
    <scope>NUCLEOTIDE SEQUENCE</scope>
    <source>
        <strain evidence="1">JCM 4956</strain>
    </source>
</reference>
<reference evidence="1" key="1">
    <citation type="journal article" date="2014" name="Int. J. Syst. Evol. Microbiol.">
        <title>Complete genome sequence of Corynebacterium casei LMG S-19264T (=DSM 44701T), isolated from a smear-ripened cheese.</title>
        <authorList>
            <consortium name="US DOE Joint Genome Institute (JGI-PGF)"/>
            <person name="Walter F."/>
            <person name="Albersmeier A."/>
            <person name="Kalinowski J."/>
            <person name="Ruckert C."/>
        </authorList>
    </citation>
    <scope>NUCLEOTIDE SEQUENCE</scope>
    <source>
        <strain evidence="1">JCM 4956</strain>
    </source>
</reference>
<dbReference type="Proteomes" id="UP000645555">
    <property type="component" value="Unassembled WGS sequence"/>
</dbReference>
<name>A0A918U5E9_9ACTN</name>
<protein>
    <submittedName>
        <fullName evidence="1">Uncharacterized protein</fullName>
    </submittedName>
</protein>
<sequence>MLRLRRVPGRRHLLSGHPGAGEALREPLHAWWIRPSGPAGHPFWRNEWIPFLSDQDGWSGKFVDVRDGRVGRWVVGEITITGQYESLAHYFDSVADTLTRIADGDHPVREVSEGRLVRS</sequence>
<evidence type="ECO:0000313" key="1">
    <source>
        <dbReference type="EMBL" id="GGX95392.1"/>
    </source>
</evidence>
<comment type="caution">
    <text evidence="1">The sequence shown here is derived from an EMBL/GenBank/DDBJ whole genome shotgun (WGS) entry which is preliminary data.</text>
</comment>